<sequence>MAYDSKFYIAAIGVSAGGQEPLWSFFDQIPPTLGIAFIVIQHLNREYISVADKLLAKHTTMPVCWANDQQEVKPNCVYLLPINKMMTIKAGCLQLQDRQPADLSNWAVDIFFHSLAKGEKANAIGIILSGAGSDGTLGSIHIHDEEGIVMVQDPQTAEFSGMPKSAIMKDHPVEILSPKRLAHALIDFVSSKETKSIKA</sequence>
<evidence type="ECO:0000256" key="1">
    <source>
        <dbReference type="ARBA" id="ARBA00022801"/>
    </source>
</evidence>
<comment type="caution">
    <text evidence="6">The sequence shown here is derived from an EMBL/GenBank/DDBJ whole genome shotgun (WGS) entry which is preliminary data.</text>
</comment>
<dbReference type="InterPro" id="IPR000673">
    <property type="entry name" value="Sig_transdc_resp-reg_Me-estase"/>
</dbReference>
<gene>
    <name evidence="6" type="ORF">FH603_4690</name>
</gene>
<dbReference type="Pfam" id="PF01339">
    <property type="entry name" value="CheB_methylest"/>
    <property type="match status" value="1"/>
</dbReference>
<dbReference type="Proteomes" id="UP000700732">
    <property type="component" value="Unassembled WGS sequence"/>
</dbReference>
<evidence type="ECO:0000313" key="6">
    <source>
        <dbReference type="EMBL" id="MBC3794163.1"/>
    </source>
</evidence>
<evidence type="ECO:0000256" key="2">
    <source>
        <dbReference type="ARBA" id="ARBA00039140"/>
    </source>
</evidence>
<dbReference type="Gene3D" id="3.40.50.180">
    <property type="entry name" value="Methylesterase CheB, C-terminal domain"/>
    <property type="match status" value="1"/>
</dbReference>
<feature type="active site" evidence="4">
    <location>
        <position position="42"/>
    </location>
</feature>
<keyword evidence="4" id="KW-0145">Chemotaxis</keyword>
<keyword evidence="7" id="KW-1185">Reference proteome</keyword>
<comment type="catalytic activity">
    <reaction evidence="3">
        <text>[protein]-L-glutamate 5-O-methyl ester + H2O = L-glutamyl-[protein] + methanol + H(+)</text>
        <dbReference type="Rhea" id="RHEA:23236"/>
        <dbReference type="Rhea" id="RHEA-COMP:10208"/>
        <dbReference type="Rhea" id="RHEA-COMP:10311"/>
        <dbReference type="ChEBI" id="CHEBI:15377"/>
        <dbReference type="ChEBI" id="CHEBI:15378"/>
        <dbReference type="ChEBI" id="CHEBI:17790"/>
        <dbReference type="ChEBI" id="CHEBI:29973"/>
        <dbReference type="ChEBI" id="CHEBI:82795"/>
        <dbReference type="EC" id="3.1.1.61"/>
    </reaction>
</comment>
<name>A0ABR6WC61_9BACT</name>
<dbReference type="CDD" id="cd16434">
    <property type="entry name" value="CheB-CheR_fusion"/>
    <property type="match status" value="1"/>
</dbReference>
<evidence type="ECO:0000256" key="4">
    <source>
        <dbReference type="PROSITE-ProRule" id="PRU00050"/>
    </source>
</evidence>
<dbReference type="PANTHER" id="PTHR42872:SF6">
    <property type="entry name" value="PROTEIN-GLUTAMATE METHYLESTERASE_PROTEIN-GLUTAMINE GLUTAMINASE"/>
    <property type="match status" value="1"/>
</dbReference>
<evidence type="ECO:0000256" key="3">
    <source>
        <dbReference type="ARBA" id="ARBA00048267"/>
    </source>
</evidence>
<reference evidence="6 7" key="1">
    <citation type="submission" date="2019-06" db="EMBL/GenBank/DDBJ databases">
        <title>Spirosoma utsteinense sp. nov. isolated from Antarctic ice-free soils.</title>
        <authorList>
            <person name="Tahon G."/>
        </authorList>
    </citation>
    <scope>NUCLEOTIDE SEQUENCE [LARGE SCALE GENOMIC DNA]</scope>
    <source>
        <strain evidence="6 7">LMG 31447</strain>
    </source>
</reference>
<accession>A0ABR6WC61</accession>
<feature type="active site" evidence="4">
    <location>
        <position position="15"/>
    </location>
</feature>
<evidence type="ECO:0000259" key="5">
    <source>
        <dbReference type="PROSITE" id="PS50122"/>
    </source>
</evidence>
<dbReference type="RefSeq" id="WP_186740325.1">
    <property type="nucleotide sequence ID" value="NZ_VFIA01000039.1"/>
</dbReference>
<dbReference type="PROSITE" id="PS50122">
    <property type="entry name" value="CHEB"/>
    <property type="match status" value="1"/>
</dbReference>
<dbReference type="InterPro" id="IPR035909">
    <property type="entry name" value="CheB_C"/>
</dbReference>
<feature type="domain" description="CheB-type methylesterase" evidence="5">
    <location>
        <begin position="3"/>
        <end position="192"/>
    </location>
</feature>
<dbReference type="PANTHER" id="PTHR42872">
    <property type="entry name" value="PROTEIN-GLUTAMATE METHYLESTERASE/PROTEIN-GLUTAMINE GLUTAMINASE"/>
    <property type="match status" value="1"/>
</dbReference>
<dbReference type="SUPFAM" id="SSF52738">
    <property type="entry name" value="Methylesterase CheB, C-terminal domain"/>
    <property type="match status" value="1"/>
</dbReference>
<keyword evidence="1 4" id="KW-0378">Hydrolase</keyword>
<feature type="active site" evidence="4">
    <location>
        <position position="134"/>
    </location>
</feature>
<protein>
    <recommendedName>
        <fullName evidence="2">protein-glutamate methylesterase</fullName>
        <ecNumber evidence="2">3.1.1.61</ecNumber>
    </recommendedName>
</protein>
<dbReference type="EC" id="3.1.1.61" evidence="2"/>
<dbReference type="EMBL" id="VFIA01000039">
    <property type="protein sequence ID" value="MBC3794163.1"/>
    <property type="molecule type" value="Genomic_DNA"/>
</dbReference>
<evidence type="ECO:0000313" key="7">
    <source>
        <dbReference type="Proteomes" id="UP000700732"/>
    </source>
</evidence>
<proteinExistence type="predicted"/>
<organism evidence="6 7">
    <name type="scientific">Spirosoma utsteinense</name>
    <dbReference type="NCBI Taxonomy" id="2585773"/>
    <lineage>
        <taxon>Bacteria</taxon>
        <taxon>Pseudomonadati</taxon>
        <taxon>Bacteroidota</taxon>
        <taxon>Cytophagia</taxon>
        <taxon>Cytophagales</taxon>
        <taxon>Cytophagaceae</taxon>
        <taxon>Spirosoma</taxon>
    </lineage>
</organism>